<gene>
    <name evidence="2" type="ORF">MSL71_32830</name>
</gene>
<dbReference type="InterPro" id="IPR000594">
    <property type="entry name" value="ThiF_NAD_FAD-bd"/>
</dbReference>
<dbReference type="InterPro" id="IPR045886">
    <property type="entry name" value="ThiF/MoeB/HesA"/>
</dbReference>
<dbReference type="Pfam" id="PF00899">
    <property type="entry name" value="ThiF"/>
    <property type="match status" value="1"/>
</dbReference>
<dbReference type="CDD" id="cd00755">
    <property type="entry name" value="YgdL_like"/>
    <property type="match status" value="1"/>
</dbReference>
<accession>A0A4U8YUP0</accession>
<evidence type="ECO:0000259" key="1">
    <source>
        <dbReference type="Pfam" id="PF00899"/>
    </source>
</evidence>
<protein>
    <submittedName>
        <fullName evidence="2">Thif-type nad/fad binding fold</fullName>
    </submittedName>
</protein>
<feature type="domain" description="THIF-type NAD/FAD binding fold" evidence="1">
    <location>
        <begin position="12"/>
        <end position="242"/>
    </location>
</feature>
<organism evidence="2 3">
    <name type="scientific">Desulfoluna butyratoxydans</name>
    <dbReference type="NCBI Taxonomy" id="231438"/>
    <lineage>
        <taxon>Bacteria</taxon>
        <taxon>Pseudomonadati</taxon>
        <taxon>Thermodesulfobacteriota</taxon>
        <taxon>Desulfobacteria</taxon>
        <taxon>Desulfobacterales</taxon>
        <taxon>Desulfolunaceae</taxon>
        <taxon>Desulfoluna</taxon>
    </lineage>
</organism>
<name>A0A4U8YUP0_9BACT</name>
<dbReference type="Proteomes" id="UP000507962">
    <property type="component" value="Unassembled WGS sequence"/>
</dbReference>
<evidence type="ECO:0000313" key="2">
    <source>
        <dbReference type="EMBL" id="VFQ45622.1"/>
    </source>
</evidence>
<dbReference type="EMBL" id="CAADHO010000006">
    <property type="protein sequence ID" value="VFQ45622.1"/>
    <property type="molecule type" value="Genomic_DNA"/>
</dbReference>
<dbReference type="PANTHER" id="PTHR43267">
    <property type="entry name" value="TRNA THREONYLCARBAMOYLADENOSINE DEHYDRATASE"/>
    <property type="match status" value="1"/>
</dbReference>
<dbReference type="GO" id="GO:0008641">
    <property type="term" value="F:ubiquitin-like modifier activating enzyme activity"/>
    <property type="evidence" value="ECO:0007669"/>
    <property type="project" value="InterPro"/>
</dbReference>
<dbReference type="PANTHER" id="PTHR43267:SF1">
    <property type="entry name" value="TRNA THREONYLCARBAMOYLADENOSINE DEHYDRATASE"/>
    <property type="match status" value="1"/>
</dbReference>
<keyword evidence="3" id="KW-1185">Reference proteome</keyword>
<dbReference type="AlphaFoldDB" id="A0A4U8YUP0"/>
<dbReference type="GO" id="GO:0061503">
    <property type="term" value="F:tRNA threonylcarbamoyladenosine dehydratase"/>
    <property type="evidence" value="ECO:0007669"/>
    <property type="project" value="TreeGrafter"/>
</dbReference>
<evidence type="ECO:0000313" key="3">
    <source>
        <dbReference type="Proteomes" id="UP000507962"/>
    </source>
</evidence>
<reference evidence="2 3" key="1">
    <citation type="submission" date="2019-03" db="EMBL/GenBank/DDBJ databases">
        <authorList>
            <person name="Nijsse B."/>
        </authorList>
    </citation>
    <scope>NUCLEOTIDE SEQUENCE [LARGE SCALE GENOMIC DNA]</scope>
    <source>
        <strain evidence="2">Desulfoluna butyratoxydans MSL71</strain>
    </source>
</reference>
<dbReference type="GO" id="GO:0061504">
    <property type="term" value="P:cyclic threonylcarbamoyladenosine biosynthetic process"/>
    <property type="evidence" value="ECO:0007669"/>
    <property type="project" value="TreeGrafter"/>
</dbReference>
<dbReference type="InterPro" id="IPR035985">
    <property type="entry name" value="Ubiquitin-activating_enz"/>
</dbReference>
<dbReference type="SUPFAM" id="SSF69572">
    <property type="entry name" value="Activating enzymes of the ubiquitin-like proteins"/>
    <property type="match status" value="1"/>
</dbReference>
<sequence>MTTPTRHARTEQLLGRDGLDRLREAHVTICGLGAVGSFAAEALARAGVGKLTLVDYDVVSESNINRQLYALSSTVGMKKSAVAEARIKDINPECEVTVFDCFINEETTDTILDRPMDVVVDAIDSLSSKVFLIINAKERNIPIVASMGAAGKLDANLITSGDISETRICPLAKSVRRRLHKKGVFDGVRCVYSTEPARKNPSTTGEEPTDDGQRIAPVLGSISYLTAIFGLKAAGEAIGVILDGQSA</sequence>
<dbReference type="Gene3D" id="3.40.50.720">
    <property type="entry name" value="NAD(P)-binding Rossmann-like Domain"/>
    <property type="match status" value="1"/>
</dbReference>
<dbReference type="RefSeq" id="WP_180142432.1">
    <property type="nucleotide sequence ID" value="NZ_CAADHO010000006.1"/>
</dbReference>
<proteinExistence type="predicted"/>